<feature type="compositionally biased region" description="Polar residues" evidence="1">
    <location>
        <begin position="35"/>
        <end position="52"/>
    </location>
</feature>
<reference evidence="2 3" key="1">
    <citation type="journal article" date="2023" name="Arcadia Sci">
        <title>De novo assembly of a long-read Amblyomma americanum tick genome.</title>
        <authorList>
            <person name="Chou S."/>
            <person name="Poskanzer K.E."/>
            <person name="Rollins M."/>
            <person name="Thuy-Boun P.S."/>
        </authorList>
    </citation>
    <scope>NUCLEOTIDE SEQUENCE [LARGE SCALE GENOMIC DNA]</scope>
    <source>
        <strain evidence="2">F_SG_1</strain>
        <tissue evidence="2">Salivary glands</tissue>
    </source>
</reference>
<protein>
    <submittedName>
        <fullName evidence="2">Uncharacterized protein</fullName>
    </submittedName>
</protein>
<accession>A0AAQ4FGQ0</accession>
<evidence type="ECO:0000256" key="1">
    <source>
        <dbReference type="SAM" id="MobiDB-lite"/>
    </source>
</evidence>
<evidence type="ECO:0000313" key="3">
    <source>
        <dbReference type="Proteomes" id="UP001321473"/>
    </source>
</evidence>
<proteinExistence type="predicted"/>
<evidence type="ECO:0000313" key="2">
    <source>
        <dbReference type="EMBL" id="KAK8785955.1"/>
    </source>
</evidence>
<keyword evidence="3" id="KW-1185">Reference proteome</keyword>
<feature type="compositionally biased region" description="Polar residues" evidence="1">
    <location>
        <begin position="109"/>
        <end position="119"/>
    </location>
</feature>
<sequence>MDEDEAEQATSNPVIEILTAALNRDDKADDMPPTAESTLSPPESALMSTFTKPPQDIPRPAEKGNGESFEVGPAAAERHHDDVSTMSPEQRQRPVQSQRDAGEVKKQRVSSGQQSSSLP</sequence>
<organism evidence="2 3">
    <name type="scientific">Amblyomma americanum</name>
    <name type="common">Lone star tick</name>
    <dbReference type="NCBI Taxonomy" id="6943"/>
    <lineage>
        <taxon>Eukaryota</taxon>
        <taxon>Metazoa</taxon>
        <taxon>Ecdysozoa</taxon>
        <taxon>Arthropoda</taxon>
        <taxon>Chelicerata</taxon>
        <taxon>Arachnida</taxon>
        <taxon>Acari</taxon>
        <taxon>Parasitiformes</taxon>
        <taxon>Ixodida</taxon>
        <taxon>Ixodoidea</taxon>
        <taxon>Ixodidae</taxon>
        <taxon>Amblyomminae</taxon>
        <taxon>Amblyomma</taxon>
    </lineage>
</organism>
<dbReference type="Proteomes" id="UP001321473">
    <property type="component" value="Unassembled WGS sequence"/>
</dbReference>
<dbReference type="AlphaFoldDB" id="A0AAQ4FGQ0"/>
<feature type="compositionally biased region" description="Polar residues" evidence="1">
    <location>
        <begin position="84"/>
        <end position="99"/>
    </location>
</feature>
<gene>
    <name evidence="2" type="ORF">V5799_007683</name>
</gene>
<dbReference type="EMBL" id="JARKHS020003191">
    <property type="protein sequence ID" value="KAK8785955.1"/>
    <property type="molecule type" value="Genomic_DNA"/>
</dbReference>
<name>A0AAQ4FGQ0_AMBAM</name>
<feature type="region of interest" description="Disordered" evidence="1">
    <location>
        <begin position="1"/>
        <end position="119"/>
    </location>
</feature>
<comment type="caution">
    <text evidence="2">The sequence shown here is derived from an EMBL/GenBank/DDBJ whole genome shotgun (WGS) entry which is preliminary data.</text>
</comment>